<dbReference type="InterPro" id="IPR036034">
    <property type="entry name" value="PDZ_sf"/>
</dbReference>
<dbReference type="GO" id="GO:0098609">
    <property type="term" value="P:cell-cell adhesion"/>
    <property type="evidence" value="ECO:0007669"/>
    <property type="project" value="TreeGrafter"/>
</dbReference>
<dbReference type="InterPro" id="IPR020590">
    <property type="entry name" value="Guanylate_kinase_CS"/>
</dbReference>
<feature type="domain" description="PDZ" evidence="9">
    <location>
        <begin position="677"/>
        <end position="764"/>
    </location>
</feature>
<dbReference type="PROSITE" id="PS00856">
    <property type="entry name" value="GUANYLATE_KINASE_1"/>
    <property type="match status" value="1"/>
</dbReference>
<dbReference type="GO" id="GO:0097120">
    <property type="term" value="P:receptor localization to synapse"/>
    <property type="evidence" value="ECO:0007669"/>
    <property type="project" value="TreeGrafter"/>
</dbReference>
<dbReference type="InterPro" id="IPR001452">
    <property type="entry name" value="SH3_domain"/>
</dbReference>
<dbReference type="Pfam" id="PF00625">
    <property type="entry name" value="Guanylate_kin"/>
    <property type="match status" value="1"/>
</dbReference>
<dbReference type="PROSITE" id="PS50052">
    <property type="entry name" value="GUANYLATE_KINASE_2"/>
    <property type="match status" value="1"/>
</dbReference>
<dbReference type="SMART" id="SM00072">
    <property type="entry name" value="GuKc"/>
    <property type="match status" value="1"/>
</dbReference>
<accession>A0AAF5DF80</accession>
<reference evidence="11" key="1">
    <citation type="submission" date="2024-02" db="UniProtKB">
        <authorList>
            <consortium name="WormBaseParasite"/>
        </authorList>
    </citation>
    <scope>IDENTIFICATION</scope>
</reference>
<dbReference type="AlphaFoldDB" id="A0AAF5DF80"/>
<dbReference type="PANTHER" id="PTHR23119:SF51">
    <property type="entry name" value="DISKS LARGE 1 TUMOR SUPPRESSOR PROTEIN"/>
    <property type="match status" value="1"/>
</dbReference>
<dbReference type="CDD" id="cd00071">
    <property type="entry name" value="GMPK"/>
    <property type="match status" value="1"/>
</dbReference>
<dbReference type="Pfam" id="PF09058">
    <property type="entry name" value="L27_1"/>
    <property type="match status" value="1"/>
</dbReference>
<dbReference type="InterPro" id="IPR001478">
    <property type="entry name" value="PDZ"/>
</dbReference>
<evidence type="ECO:0000256" key="2">
    <source>
        <dbReference type="ARBA" id="ARBA00004370"/>
    </source>
</evidence>
<dbReference type="GO" id="GO:0099072">
    <property type="term" value="P:regulation of postsynaptic membrane neurotransmitter receptor levels"/>
    <property type="evidence" value="ECO:0007669"/>
    <property type="project" value="TreeGrafter"/>
</dbReference>
<keyword evidence="4" id="KW-0677">Repeat</keyword>
<dbReference type="SUPFAM" id="SSF50156">
    <property type="entry name" value="PDZ domain-like"/>
    <property type="match status" value="3"/>
</dbReference>
<keyword evidence="5" id="KW-0472">Membrane</keyword>
<evidence type="ECO:0000259" key="9">
    <source>
        <dbReference type="PROSITE" id="PS50106"/>
    </source>
</evidence>
<dbReference type="InterPro" id="IPR015143">
    <property type="entry name" value="L27_1"/>
</dbReference>
<dbReference type="SMART" id="SM00228">
    <property type="entry name" value="PDZ"/>
    <property type="match status" value="3"/>
</dbReference>
<dbReference type="GO" id="GO:0031594">
    <property type="term" value="C:neuromuscular junction"/>
    <property type="evidence" value="ECO:0007669"/>
    <property type="project" value="TreeGrafter"/>
</dbReference>
<dbReference type="SUPFAM" id="SSF52540">
    <property type="entry name" value="P-loop containing nucleoside triphosphate hydrolases"/>
    <property type="match status" value="1"/>
</dbReference>
<dbReference type="GO" id="GO:0007268">
    <property type="term" value="P:chemical synaptic transmission"/>
    <property type="evidence" value="ECO:0007669"/>
    <property type="project" value="TreeGrafter"/>
</dbReference>
<evidence type="ECO:0000313" key="10">
    <source>
        <dbReference type="Proteomes" id="UP000035681"/>
    </source>
</evidence>
<dbReference type="SUPFAM" id="SSF50044">
    <property type="entry name" value="SH3-domain"/>
    <property type="match status" value="1"/>
</dbReference>
<evidence type="ECO:0000259" key="8">
    <source>
        <dbReference type="PROSITE" id="PS50052"/>
    </source>
</evidence>
<dbReference type="GO" id="GO:0098839">
    <property type="term" value="C:postsynaptic density membrane"/>
    <property type="evidence" value="ECO:0007669"/>
    <property type="project" value="TreeGrafter"/>
</dbReference>
<dbReference type="InterPro" id="IPR008144">
    <property type="entry name" value="Guanylate_kin-like_dom"/>
</dbReference>
<feature type="domain" description="SH3" evidence="7">
    <location>
        <begin position="898"/>
        <end position="967"/>
    </location>
</feature>
<dbReference type="Gene3D" id="3.40.50.300">
    <property type="entry name" value="P-loop containing nucleotide triphosphate hydrolases"/>
    <property type="match status" value="1"/>
</dbReference>
<dbReference type="GO" id="GO:0045197">
    <property type="term" value="P:establishment or maintenance of epithelial cell apical/basal polarity"/>
    <property type="evidence" value="ECO:0007669"/>
    <property type="project" value="TreeGrafter"/>
</dbReference>
<dbReference type="Pfam" id="PF00595">
    <property type="entry name" value="PDZ"/>
    <property type="match status" value="3"/>
</dbReference>
<dbReference type="PROSITE" id="PS50002">
    <property type="entry name" value="SH3"/>
    <property type="match status" value="1"/>
</dbReference>
<organism evidence="10 11">
    <name type="scientific">Strongyloides stercoralis</name>
    <name type="common">Threadworm</name>
    <dbReference type="NCBI Taxonomy" id="6248"/>
    <lineage>
        <taxon>Eukaryota</taxon>
        <taxon>Metazoa</taxon>
        <taxon>Ecdysozoa</taxon>
        <taxon>Nematoda</taxon>
        <taxon>Chromadorea</taxon>
        <taxon>Rhabditida</taxon>
        <taxon>Tylenchina</taxon>
        <taxon>Panagrolaimomorpha</taxon>
        <taxon>Strongyloidoidea</taxon>
        <taxon>Strongyloididae</taxon>
        <taxon>Strongyloides</taxon>
    </lineage>
</organism>
<dbReference type="Proteomes" id="UP000035681">
    <property type="component" value="Unplaced"/>
</dbReference>
<keyword evidence="3 6" id="KW-0728">SH3 domain</keyword>
<evidence type="ECO:0000313" key="11">
    <source>
        <dbReference type="WBParaSite" id="TCONS_00011501.p1"/>
    </source>
</evidence>
<dbReference type="GO" id="GO:0016323">
    <property type="term" value="C:basolateral plasma membrane"/>
    <property type="evidence" value="ECO:0007669"/>
    <property type="project" value="TreeGrafter"/>
</dbReference>
<protein>
    <submittedName>
        <fullName evidence="11">Discs large homolog 1-like protein</fullName>
    </submittedName>
</protein>
<evidence type="ECO:0000259" key="7">
    <source>
        <dbReference type="PROSITE" id="PS50002"/>
    </source>
</evidence>
<feature type="domain" description="PDZ" evidence="9">
    <location>
        <begin position="783"/>
        <end position="865"/>
    </location>
</feature>
<dbReference type="Gene3D" id="2.30.42.10">
    <property type="match status" value="3"/>
</dbReference>
<comment type="subcellular location">
    <subcellularLocation>
        <location evidence="1">Cell envelope</location>
    </subcellularLocation>
    <subcellularLocation>
        <location evidence="2">Membrane</location>
    </subcellularLocation>
</comment>
<dbReference type="CDD" id="cd06724">
    <property type="entry name" value="PDZ2_Dlg1-2-4-like"/>
    <property type="match status" value="1"/>
</dbReference>
<feature type="domain" description="PDZ" evidence="9">
    <location>
        <begin position="562"/>
        <end position="649"/>
    </location>
</feature>
<evidence type="ECO:0000256" key="3">
    <source>
        <dbReference type="ARBA" id="ARBA00022443"/>
    </source>
</evidence>
<dbReference type="InterPro" id="IPR027417">
    <property type="entry name" value="P-loop_NTPase"/>
</dbReference>
<dbReference type="GO" id="GO:0043113">
    <property type="term" value="P:receptor clustering"/>
    <property type="evidence" value="ECO:0007669"/>
    <property type="project" value="TreeGrafter"/>
</dbReference>
<sequence length="1238" mass="141783">YFLYGFPNILPKESYSHNAKSCTFIVFLKKMVENSKLDCSTLFHQITTQLTDVKQKCDIQPNDDIIVNKCTGILLNLLLTSTDSVDDLNTIFDVAKELYLEHIVKFSIFPHKLMQTLFSLTQPNKWKSFFSTIKYVFSMKYDGLNTRIATQIAVSIFNLMESKIRYAHDPEFLQELNVLEIEILGMGHECMINKRNDVYKGLVSFVDFSTTTKEEDSADNSKDVTMSTFDDDGCGSDDGEIVEEDTVFSQLGIVLRVPKSYRRYLEEDYLKVLNYLNDPYKISQKGMIEEYCNVVKSFLGKLNSIKCDCFYEESLDIDLIYRNMSLLYTGVDFRFKKFANPSFRLVFFGQLKILNNFLAGNYELEECKGKEFDDCKLKESDSEKLSNLEDILTQFMKTALEDMGDLHVEDTYNSIMNHIDNEKLFFAIKYRKKAKIEGIAEEEDNFEEWPRINEKWCYNNNYYSKCKNIKDVRMVHLSEVYKVLNELEKFQSSNKNVELNFAIENLMKKFKKNLLQTLIDINDLYNNTLINNEKTYQQKITEVDFVTSNLFKKIIEEERIQQIVFEKGQTGLGLSITGGLDQPITPNDTHIYVTNITPDGAVANDGRMEVFDIILKVNNIDITSVPHSVAVKALKDSGNIVKLEIKKHNNFINKKNRLINTSESLINGNKQTENIKKVVFHKSSGGLGFSITGGIGNEHIPGDNGIYITRIIEGGAASLDGRIKVGDKIISVDGVSLQNVSHDFAVKTLKSTGSKVTLLYCSSNSLATQSYNSCLTEIYQPRSLTLIKNNQGLGFNIVGGEDGEPIFISYVLPGGVADQSGGHIQKGDVLLEVNGISLEHSSHSEAAQTLKNSTNPVNLTLQYRPYEYEAFEKKLEQLRNDMILVGSNNKCLEEIVSKGEVFVKALFDNDFCSSQNKMLPFQYGDILHIISVNENDEWWLGEKVNFVGESISEKCLIPSKKRVEKKEKQRRRKEFNNNKKINHNLEIKKKFPKDSYWNDVKLHREDYTGTDFTTTDDDSDSDRYSYIHNEAIFTYQTVKLHHISYKRPLVILGILKDRIIDELITKHPDTFALSIPHTSRLPRENEVNGKDYYFVSKEQMERDVKSNNIFIEAGQFQNNLYGTSITSILDVANTGKHCILDVSGNAIKRLQTLANIHSIAIFVKPKNSHQLIEWDNSLLEEDSKEIYKRIIKIEKSFKDHFTAIVTGSSFDNIMEKIKEVINYNSQSYAWIPSKNIKF</sequence>
<evidence type="ECO:0000256" key="5">
    <source>
        <dbReference type="ARBA" id="ARBA00023136"/>
    </source>
</evidence>
<dbReference type="PROSITE" id="PS50106">
    <property type="entry name" value="PDZ"/>
    <property type="match status" value="3"/>
</dbReference>
<name>A0AAF5DF80_STRER</name>
<keyword evidence="10" id="KW-1185">Reference proteome</keyword>
<dbReference type="GO" id="GO:0043005">
    <property type="term" value="C:neuron projection"/>
    <property type="evidence" value="ECO:0007669"/>
    <property type="project" value="TreeGrafter"/>
</dbReference>
<dbReference type="PANTHER" id="PTHR23119">
    <property type="entry name" value="DISCS LARGE"/>
    <property type="match status" value="1"/>
</dbReference>
<dbReference type="InterPro" id="IPR036028">
    <property type="entry name" value="SH3-like_dom_sf"/>
</dbReference>
<dbReference type="WBParaSite" id="TCONS_00011501.p1">
    <property type="protein sequence ID" value="TCONS_00011501.p1"/>
    <property type="gene ID" value="XLOC_005975"/>
</dbReference>
<evidence type="ECO:0000256" key="4">
    <source>
        <dbReference type="ARBA" id="ARBA00022737"/>
    </source>
</evidence>
<evidence type="ECO:0000256" key="1">
    <source>
        <dbReference type="ARBA" id="ARBA00004196"/>
    </source>
</evidence>
<dbReference type="Gene3D" id="2.30.30.40">
    <property type="entry name" value="SH3 Domains"/>
    <property type="match status" value="1"/>
</dbReference>
<dbReference type="InterPro" id="IPR050614">
    <property type="entry name" value="Synaptic_Scaffolding_LAP-MAGUK"/>
</dbReference>
<feature type="domain" description="Guanylate kinase-like" evidence="8">
    <location>
        <begin position="1046"/>
        <end position="1222"/>
    </location>
</feature>
<dbReference type="InterPro" id="IPR008145">
    <property type="entry name" value="GK/Ca_channel_bsu"/>
</dbReference>
<dbReference type="GO" id="GO:0019901">
    <property type="term" value="F:protein kinase binding"/>
    <property type="evidence" value="ECO:0007669"/>
    <property type="project" value="TreeGrafter"/>
</dbReference>
<proteinExistence type="predicted"/>
<evidence type="ECO:0000256" key="6">
    <source>
        <dbReference type="PROSITE-ProRule" id="PRU00192"/>
    </source>
</evidence>